<feature type="region of interest" description="Disordered" evidence="8">
    <location>
        <begin position="405"/>
        <end position="441"/>
    </location>
</feature>
<dbReference type="Gene3D" id="1.25.10.10">
    <property type="entry name" value="Leucine-rich Repeat Variant"/>
    <property type="match status" value="1"/>
</dbReference>
<dbReference type="PROSITE" id="PS50303">
    <property type="entry name" value="PUM_HD"/>
    <property type="match status" value="1"/>
</dbReference>
<dbReference type="eggNOG" id="KOG1488">
    <property type="taxonomic scope" value="Eukaryota"/>
</dbReference>
<feature type="repeat" description="Pumilio" evidence="7">
    <location>
        <begin position="503"/>
        <end position="538"/>
    </location>
</feature>
<feature type="repeat" description="Pumilio" evidence="7">
    <location>
        <begin position="539"/>
        <end position="574"/>
    </location>
</feature>
<proteinExistence type="inferred from homology"/>
<dbReference type="InterPro" id="IPR016024">
    <property type="entry name" value="ARM-type_fold"/>
</dbReference>
<dbReference type="GO" id="GO:0005737">
    <property type="term" value="C:cytoplasm"/>
    <property type="evidence" value="ECO:0007669"/>
    <property type="project" value="UniProtKB-SubCell"/>
</dbReference>
<dbReference type="InterPro" id="IPR001313">
    <property type="entry name" value="Pumilio_RNA-bd_rpt"/>
</dbReference>
<dbReference type="Pfam" id="PF00806">
    <property type="entry name" value="PUF"/>
    <property type="match status" value="8"/>
</dbReference>
<evidence type="ECO:0000256" key="7">
    <source>
        <dbReference type="PROSITE-ProRule" id="PRU00317"/>
    </source>
</evidence>
<reference evidence="10 11" key="1">
    <citation type="journal article" date="2012" name="G3 (Bethesda)">
        <title>Pichia sorbitophila, an interspecies yeast hybrid reveals early steps of genome resolution following polyploidization.</title>
        <authorList>
            <person name="Leh Louis V."/>
            <person name="Despons L."/>
            <person name="Friedrich A."/>
            <person name="Martin T."/>
            <person name="Durrens P."/>
            <person name="Casaregola S."/>
            <person name="Neuveglise C."/>
            <person name="Fairhead C."/>
            <person name="Marck C."/>
            <person name="Cruz J.A."/>
            <person name="Straub M.L."/>
            <person name="Kugler V."/>
            <person name="Sacerdot C."/>
            <person name="Uzunov Z."/>
            <person name="Thierry A."/>
            <person name="Weiss S."/>
            <person name="Bleykasten C."/>
            <person name="De Montigny J."/>
            <person name="Jacques N."/>
            <person name="Jung P."/>
            <person name="Lemaire M."/>
            <person name="Mallet S."/>
            <person name="Morel G."/>
            <person name="Richard G.F."/>
            <person name="Sarkar A."/>
            <person name="Savel G."/>
            <person name="Schacherer J."/>
            <person name="Seret M.L."/>
            <person name="Talla E."/>
            <person name="Samson G."/>
            <person name="Jubin C."/>
            <person name="Poulain J."/>
            <person name="Vacherie B."/>
            <person name="Barbe V."/>
            <person name="Pelletier E."/>
            <person name="Sherman D.J."/>
            <person name="Westhof E."/>
            <person name="Weissenbach J."/>
            <person name="Baret P.V."/>
            <person name="Wincker P."/>
            <person name="Gaillardin C."/>
            <person name="Dujon B."/>
            <person name="Souciet J.L."/>
        </authorList>
    </citation>
    <scope>NUCLEOTIDE SEQUENCE [LARGE SCALE GENOMIC DNA]</scope>
    <source>
        <strain evidence="11">ATCC MYA-4447 / BCRC 22081 / CBS 7064 / NBRC 10061 / NRRL Y-12695</strain>
    </source>
</reference>
<evidence type="ECO:0000256" key="1">
    <source>
        <dbReference type="ARBA" id="ARBA00004496"/>
    </source>
</evidence>
<feature type="repeat" description="Pumilio" evidence="7">
    <location>
        <begin position="730"/>
        <end position="769"/>
    </location>
</feature>
<evidence type="ECO:0000256" key="5">
    <source>
        <dbReference type="ARBA" id="ARBA00060736"/>
    </source>
</evidence>
<organism evidence="10 11">
    <name type="scientific">Pichia sorbitophila (strain ATCC MYA-4447 / BCRC 22081 / CBS 7064 / NBRC 10061 / NRRL Y-12695)</name>
    <name type="common">Hybrid yeast</name>
    <dbReference type="NCBI Taxonomy" id="559304"/>
    <lineage>
        <taxon>Eukaryota</taxon>
        <taxon>Fungi</taxon>
        <taxon>Dikarya</taxon>
        <taxon>Ascomycota</taxon>
        <taxon>Saccharomycotina</taxon>
        <taxon>Pichiomycetes</taxon>
        <taxon>Debaryomycetaceae</taxon>
        <taxon>Millerozyma</taxon>
    </lineage>
</organism>
<dbReference type="InterPro" id="IPR033712">
    <property type="entry name" value="Pumilio_RNA-bd"/>
</dbReference>
<protein>
    <recommendedName>
        <fullName evidence="6">Pumilio homology domain family member 3</fullName>
    </recommendedName>
</protein>
<feature type="compositionally biased region" description="Polar residues" evidence="8">
    <location>
        <begin position="405"/>
        <end position="427"/>
    </location>
</feature>
<feature type="repeat" description="Pumilio" evidence="7">
    <location>
        <begin position="467"/>
        <end position="502"/>
    </location>
</feature>
<accession>G8YCS6</accession>
<dbReference type="HOGENOM" id="CLU_004017_6_0_1"/>
<dbReference type="SUPFAM" id="SSF48371">
    <property type="entry name" value="ARM repeat"/>
    <property type="match status" value="1"/>
</dbReference>
<evidence type="ECO:0000256" key="8">
    <source>
        <dbReference type="SAM" id="MobiDB-lite"/>
    </source>
</evidence>
<dbReference type="OrthoDB" id="668540at2759"/>
<dbReference type="GO" id="GO:0000288">
    <property type="term" value="P:nuclear-transcribed mRNA catabolic process, deadenylation-dependent decay"/>
    <property type="evidence" value="ECO:0007669"/>
    <property type="project" value="TreeGrafter"/>
</dbReference>
<evidence type="ECO:0000313" key="11">
    <source>
        <dbReference type="Proteomes" id="UP000005222"/>
    </source>
</evidence>
<dbReference type="InParanoid" id="G8YCS6"/>
<feature type="region of interest" description="Disordered" evidence="8">
    <location>
        <begin position="302"/>
        <end position="342"/>
    </location>
</feature>
<dbReference type="EMBL" id="FO082050">
    <property type="protein sequence ID" value="CCE82757.1"/>
    <property type="molecule type" value="Genomic_DNA"/>
</dbReference>
<evidence type="ECO:0000313" key="10">
    <source>
        <dbReference type="EMBL" id="CCE82757.1"/>
    </source>
</evidence>
<comment type="subcellular location">
    <subcellularLocation>
        <location evidence="1">Cytoplasm</location>
    </subcellularLocation>
</comment>
<feature type="domain" description="PUM-HD" evidence="9">
    <location>
        <begin position="446"/>
        <end position="797"/>
    </location>
</feature>
<dbReference type="Proteomes" id="UP000005222">
    <property type="component" value="Chromosome J"/>
</dbReference>
<dbReference type="AlphaFoldDB" id="G8YCS6"/>
<dbReference type="PANTHER" id="PTHR12537">
    <property type="entry name" value="RNA BINDING PROTEIN PUMILIO-RELATED"/>
    <property type="match status" value="1"/>
</dbReference>
<feature type="compositionally biased region" description="Basic and acidic residues" evidence="8">
    <location>
        <begin position="325"/>
        <end position="342"/>
    </location>
</feature>
<dbReference type="GO" id="GO:0003730">
    <property type="term" value="F:mRNA 3'-UTR binding"/>
    <property type="evidence" value="ECO:0007669"/>
    <property type="project" value="TreeGrafter"/>
</dbReference>
<dbReference type="OMA" id="SIECIPI"/>
<keyword evidence="2" id="KW-0963">Cytoplasm</keyword>
<evidence type="ECO:0000256" key="6">
    <source>
        <dbReference type="ARBA" id="ARBA00081811"/>
    </source>
</evidence>
<dbReference type="PROSITE" id="PS50302">
    <property type="entry name" value="PUM"/>
    <property type="match status" value="8"/>
</dbReference>
<keyword evidence="3" id="KW-0677">Repeat</keyword>
<dbReference type="FunFam" id="1.25.10.10:FF:000004">
    <property type="entry name" value="Pumilio homolog 1 isoform 2"/>
    <property type="match status" value="1"/>
</dbReference>
<sequence length="812" mass="90099">MPAETIWSKRTGTSVQNEDNNQYQGVLNDVDSEVAKSFIGNGSPPLQDLEDGGFGRRLSFNDGSDVDGSMFGVKRGSFSAITAPVGAYPNSGPGAGGKRLNNLGSASISGGIASRHPHQDSFLSKFSAVAEATREIELSNTLRNLSLDNSGSRKTSFTGGEKPAVLNPLTEMNILASPHSSLNENLNIPLPRSSRHQSISEKIDKYNNSSPIQGSAAISVNSDLTNNTEQASVPVGANLPQNFWNPAAAPNFTPNSNSSFMDNTSGGIQAPPHMPAYGKNQNPPSFIAPAFMIPSPPPFIDPGLYGRANNTNVETGDQSIPQNPDTKKEKDGDEKMSNDMSKHFNHMGIGLMGQVPPNSGFIFPQFNPYAMYHQPPSPHVSPVGGIAQPQVDPSLTANSLDNLMESESSQINPGQSRARSNPPTASSVKRKGGRGPPAGKSANFIYRSPLLEEVRSNFKAKEYYLKDIYGHAVEFTKDQHGSRFIQQKLPVSSDEEKEVIFNEIRDIAFELMTDVFGNYVIQKYFEHGNDVQKEVLLDCMKGHIYTLSMQMYGCRVVQRALEAIKVHQQILIIEELKDHILVCAKDQNGNHVIQKSIEKIPFKRIKFVLEALDNQIYHLSTHPYGCRVIQRLLEFSSPDDQRKILNELNRFIFYLIQDQYGNYVMQHILERGSYEDREEILKVVLGSVVNFSKHKFASNVIEKCIKYGDFEQRKRILKEVMIGNEDFNVEVVGDDSPLALMMKDQYANYVIQKLVEGFDAQSEEKKILVVKLRQYLKQISSKNNYGKHLASVEKMIIVAETALIEAENTSEE</sequence>
<dbReference type="PANTHER" id="PTHR12537:SF12">
    <property type="entry name" value="MATERNAL PROTEIN PUMILIO"/>
    <property type="match status" value="1"/>
</dbReference>
<keyword evidence="4" id="KW-0694">RNA-binding</keyword>
<feature type="repeat" description="Pumilio" evidence="7">
    <location>
        <begin position="611"/>
        <end position="646"/>
    </location>
</feature>
<gene>
    <name evidence="10" type="primary">Piso0_002501</name>
    <name evidence="10" type="ORF">GNLVRS01_PISO0J13363g</name>
</gene>
<dbReference type="FunCoup" id="G8YCS6">
    <property type="interactions" value="439"/>
</dbReference>
<evidence type="ECO:0000259" key="9">
    <source>
        <dbReference type="PROSITE" id="PS50303"/>
    </source>
</evidence>
<evidence type="ECO:0000256" key="2">
    <source>
        <dbReference type="ARBA" id="ARBA00022490"/>
    </source>
</evidence>
<feature type="repeat" description="Pumilio" evidence="7">
    <location>
        <begin position="647"/>
        <end position="682"/>
    </location>
</feature>
<feature type="repeat" description="Pumilio" evidence="7">
    <location>
        <begin position="683"/>
        <end position="718"/>
    </location>
</feature>
<feature type="repeat" description="Pumilio" evidence="7">
    <location>
        <begin position="575"/>
        <end position="610"/>
    </location>
</feature>
<evidence type="ECO:0000256" key="3">
    <source>
        <dbReference type="ARBA" id="ARBA00022737"/>
    </source>
</evidence>
<evidence type="ECO:0000256" key="4">
    <source>
        <dbReference type="ARBA" id="ARBA00022884"/>
    </source>
</evidence>
<dbReference type="STRING" id="559304.G8YCS6"/>
<name>G8YCS6_PICSO</name>
<dbReference type="SMART" id="SM00025">
    <property type="entry name" value="Pumilio"/>
    <property type="match status" value="8"/>
</dbReference>
<dbReference type="InterPro" id="IPR033133">
    <property type="entry name" value="PUM-HD"/>
</dbReference>
<comment type="similarity">
    <text evidence="5">Belongs to the PUF3 family.</text>
</comment>
<feature type="compositionally biased region" description="Polar residues" evidence="8">
    <location>
        <begin position="308"/>
        <end position="324"/>
    </location>
</feature>
<keyword evidence="11" id="KW-1185">Reference proteome</keyword>
<dbReference type="InterPro" id="IPR011989">
    <property type="entry name" value="ARM-like"/>
</dbReference>
<dbReference type="CDD" id="cd07920">
    <property type="entry name" value="Pumilio"/>
    <property type="match status" value="1"/>
</dbReference>